<dbReference type="InterPro" id="IPR019904">
    <property type="entry name" value="Peroxiredoxin_OsmC"/>
</dbReference>
<protein>
    <submittedName>
        <fullName evidence="2">OsmC family protein</fullName>
    </submittedName>
</protein>
<accession>A0AA41WHP6</accession>
<proteinExistence type="predicted"/>
<name>A0AA41WHP6_9BACT</name>
<organism evidence="2 3">
    <name type="scientific">Thermalbibacter longus</name>
    <dbReference type="NCBI Taxonomy" id="2951981"/>
    <lineage>
        <taxon>Bacteria</taxon>
        <taxon>Pseudomonadati</taxon>
        <taxon>Thermomicrobiota</taxon>
        <taxon>Thermomicrobia</taxon>
        <taxon>Thermomicrobiales</taxon>
        <taxon>Thermomicrobiaceae</taxon>
        <taxon>Thermalbibacter</taxon>
    </lineage>
</organism>
<dbReference type="AlphaFoldDB" id="A0AA41WHP6"/>
<dbReference type="InterPro" id="IPR015946">
    <property type="entry name" value="KH_dom-like_a/b"/>
</dbReference>
<dbReference type="GO" id="GO:0004601">
    <property type="term" value="F:peroxidase activity"/>
    <property type="evidence" value="ECO:0007669"/>
    <property type="project" value="InterPro"/>
</dbReference>
<keyword evidence="3" id="KW-1185">Reference proteome</keyword>
<comment type="caution">
    <text evidence="2">The sequence shown here is derived from an EMBL/GenBank/DDBJ whole genome shotgun (WGS) entry which is preliminary data.</text>
</comment>
<feature type="compositionally biased region" description="Polar residues" evidence="1">
    <location>
        <begin position="1"/>
        <end position="12"/>
    </location>
</feature>
<dbReference type="GO" id="GO:0006979">
    <property type="term" value="P:response to oxidative stress"/>
    <property type="evidence" value="ECO:0007669"/>
    <property type="project" value="InterPro"/>
</dbReference>
<dbReference type="EMBL" id="JAMSLR010000021">
    <property type="protein sequence ID" value="MCM8750655.1"/>
    <property type="molecule type" value="Genomic_DNA"/>
</dbReference>
<reference evidence="2" key="1">
    <citation type="submission" date="2022-06" db="EMBL/GenBank/DDBJ databases">
        <title>CFH 74404 Thermomicrobiaceae sp.</title>
        <authorList>
            <person name="Ming H."/>
            <person name="Li W.-J."/>
            <person name="Zhao Z."/>
        </authorList>
    </citation>
    <scope>NUCLEOTIDE SEQUENCE</scope>
    <source>
        <strain evidence="2">CFH 74404</strain>
    </source>
</reference>
<dbReference type="InterPro" id="IPR003718">
    <property type="entry name" value="OsmC/Ohr_fam"/>
</dbReference>
<evidence type="ECO:0000313" key="3">
    <source>
        <dbReference type="Proteomes" id="UP001165306"/>
    </source>
</evidence>
<evidence type="ECO:0000313" key="2">
    <source>
        <dbReference type="EMBL" id="MCM8750655.1"/>
    </source>
</evidence>
<dbReference type="Proteomes" id="UP001165306">
    <property type="component" value="Unassembled WGS sequence"/>
</dbReference>
<dbReference type="PANTHER" id="PTHR42830:SF1">
    <property type="entry name" value="OSMOTICALLY INDUCIBLE FAMILY PROTEIN"/>
    <property type="match status" value="1"/>
</dbReference>
<dbReference type="InterPro" id="IPR052707">
    <property type="entry name" value="OsmC_Ohr_Peroxiredoxin"/>
</dbReference>
<sequence length="143" mass="15019">MPVRTATATWNGPFQGGTGQMTAGSGSFNLSFSAGTRFGEDPGTNPEELIGAAHAGCFSMALAFALGQAGYQPNRIETTARVRIEQVEGGFRITRIELDTQGDVPGIDEQTFRQVAEQAKNGCPVSQALRGVDEVVLSARLAG</sequence>
<dbReference type="Gene3D" id="3.30.300.20">
    <property type="match status" value="1"/>
</dbReference>
<feature type="region of interest" description="Disordered" evidence="1">
    <location>
        <begin position="1"/>
        <end position="22"/>
    </location>
</feature>
<gene>
    <name evidence="2" type="ORF">NET02_16045</name>
</gene>
<dbReference type="PANTHER" id="PTHR42830">
    <property type="entry name" value="OSMOTICALLY INDUCIBLE FAMILY PROTEIN"/>
    <property type="match status" value="1"/>
</dbReference>
<dbReference type="InterPro" id="IPR036102">
    <property type="entry name" value="OsmC/Ohrsf"/>
</dbReference>
<dbReference type="RefSeq" id="WP_284058444.1">
    <property type="nucleotide sequence ID" value="NZ_JAMSLR010000021.1"/>
</dbReference>
<dbReference type="NCBIfam" id="TIGR03562">
    <property type="entry name" value="osmo_induc_OsmC"/>
    <property type="match status" value="1"/>
</dbReference>
<dbReference type="SUPFAM" id="SSF82784">
    <property type="entry name" value="OsmC-like"/>
    <property type="match status" value="1"/>
</dbReference>
<dbReference type="Pfam" id="PF02566">
    <property type="entry name" value="OsmC"/>
    <property type="match status" value="1"/>
</dbReference>
<evidence type="ECO:0000256" key="1">
    <source>
        <dbReference type="SAM" id="MobiDB-lite"/>
    </source>
</evidence>